<dbReference type="Proteomes" id="UP000758155">
    <property type="component" value="Unassembled WGS sequence"/>
</dbReference>
<accession>A0A9P4WFN5</accession>
<proteinExistence type="predicted"/>
<sequence length="90" mass="10147">MLAADSIHHLVSACTVFGVEWPSWGNAVLLEWMGRRFLSNVLAEVDPISEEHQFVCRYIAVFAKAMELELAKRQGMGNADARLPCAKQKW</sequence>
<comment type="caution">
    <text evidence="1">The sequence shown here is derived from an EMBL/GenBank/DDBJ whole genome shotgun (WGS) entry which is preliminary data.</text>
</comment>
<keyword evidence="2" id="KW-1185">Reference proteome</keyword>
<gene>
    <name evidence="1" type="ORF">E8E12_000858</name>
</gene>
<name>A0A9P4WFN5_9PLEO</name>
<reference evidence="1" key="1">
    <citation type="submission" date="2019-04" db="EMBL/GenBank/DDBJ databases">
        <title>Sequencing of skin fungus with MAO and IRED activity.</title>
        <authorList>
            <person name="Marsaioli A.J."/>
            <person name="Bonatto J.M.C."/>
            <person name="Reis Junior O."/>
        </authorList>
    </citation>
    <scope>NUCLEOTIDE SEQUENCE</scope>
    <source>
        <strain evidence="1">28M1</strain>
    </source>
</reference>
<dbReference type="AlphaFoldDB" id="A0A9P4WFN5"/>
<organism evidence="1 2">
    <name type="scientific">Didymella heteroderae</name>
    <dbReference type="NCBI Taxonomy" id="1769908"/>
    <lineage>
        <taxon>Eukaryota</taxon>
        <taxon>Fungi</taxon>
        <taxon>Dikarya</taxon>
        <taxon>Ascomycota</taxon>
        <taxon>Pezizomycotina</taxon>
        <taxon>Dothideomycetes</taxon>
        <taxon>Pleosporomycetidae</taxon>
        <taxon>Pleosporales</taxon>
        <taxon>Pleosporineae</taxon>
        <taxon>Didymellaceae</taxon>
        <taxon>Didymella</taxon>
    </lineage>
</organism>
<evidence type="ECO:0000313" key="2">
    <source>
        <dbReference type="Proteomes" id="UP000758155"/>
    </source>
</evidence>
<protein>
    <submittedName>
        <fullName evidence="1">Uncharacterized protein</fullName>
    </submittedName>
</protein>
<evidence type="ECO:0000313" key="1">
    <source>
        <dbReference type="EMBL" id="KAF3030290.1"/>
    </source>
</evidence>
<dbReference type="EMBL" id="SWKV01000229">
    <property type="protein sequence ID" value="KAF3030290.1"/>
    <property type="molecule type" value="Genomic_DNA"/>
</dbReference>